<keyword evidence="2" id="KW-0808">Transferase</keyword>
<dbReference type="InterPro" id="IPR029044">
    <property type="entry name" value="Nucleotide-diphossugar_trans"/>
</dbReference>
<dbReference type="GO" id="GO:0047343">
    <property type="term" value="F:glucose-1-phosphate cytidylyltransferase activity"/>
    <property type="evidence" value="ECO:0007669"/>
    <property type="project" value="InterPro"/>
</dbReference>
<dbReference type="GO" id="GO:0009243">
    <property type="term" value="P:O antigen biosynthetic process"/>
    <property type="evidence" value="ECO:0007669"/>
    <property type="project" value="InterPro"/>
</dbReference>
<feature type="domain" description="Nucleotidyl transferase" evidence="1">
    <location>
        <begin position="10"/>
        <end position="219"/>
    </location>
</feature>
<sequence length="266" mass="30464">METNDTKNTKVVILAGGYGTRISEETAVRPKPMVEIGGKPILWHIMKMYAHFGYKDFVILCGYKSDVIKDYFSNYFLRKSDVTIDVLNQKLEVIKNGIEDWRVTLIDTGEKTLTGGRLKRAREYIGDDTFLMTYGDGVSNVDVLALVDFHKNEKALVTVTAVKSPGRFGTFHLKKGQTRIKNFREKPEDDGIRINGGFFVVEPKALDYIAGDDTSWELEPMQKLAERGELAGFHHDGFWHPMDTLRDKHVLEEMWQKGAPWNIWEK</sequence>
<organism evidence="2 3">
    <name type="scientific">Candidatus Niyogibacteria bacterium CG10_big_fil_rev_8_21_14_0_10_46_36</name>
    <dbReference type="NCBI Taxonomy" id="1974726"/>
    <lineage>
        <taxon>Bacteria</taxon>
        <taxon>Candidatus Niyogiibacteriota</taxon>
    </lineage>
</organism>
<proteinExistence type="predicted"/>
<keyword evidence="2" id="KW-0548">Nucleotidyltransferase</keyword>
<gene>
    <name evidence="2" type="primary">rfbF</name>
    <name evidence="2" type="ORF">COU47_04365</name>
</gene>
<dbReference type="AlphaFoldDB" id="A0A2H0TCN1"/>
<dbReference type="PANTHER" id="PTHR47183:SF1">
    <property type="entry name" value="GLUCOSE-1-PHOSPHATE CYTIDYLYLTRANSFERASE"/>
    <property type="match status" value="1"/>
</dbReference>
<dbReference type="Proteomes" id="UP000231503">
    <property type="component" value="Unassembled WGS sequence"/>
</dbReference>
<dbReference type="PANTHER" id="PTHR47183">
    <property type="entry name" value="GLUCOSE-1-PHOSPHATE CYTIDYLYLTRANSFERASE-RELATED"/>
    <property type="match status" value="1"/>
</dbReference>
<evidence type="ECO:0000259" key="1">
    <source>
        <dbReference type="Pfam" id="PF00483"/>
    </source>
</evidence>
<dbReference type="SUPFAM" id="SSF53448">
    <property type="entry name" value="Nucleotide-diphospho-sugar transferases"/>
    <property type="match status" value="1"/>
</dbReference>
<dbReference type="InterPro" id="IPR046981">
    <property type="entry name" value="G1P_cyt_trans"/>
</dbReference>
<dbReference type="InterPro" id="IPR005835">
    <property type="entry name" value="NTP_transferase_dom"/>
</dbReference>
<dbReference type="CDD" id="cd02524">
    <property type="entry name" value="G1P_cytidylyltransferase"/>
    <property type="match status" value="1"/>
</dbReference>
<evidence type="ECO:0000313" key="3">
    <source>
        <dbReference type="Proteomes" id="UP000231503"/>
    </source>
</evidence>
<name>A0A2H0TCN1_9BACT</name>
<dbReference type="Pfam" id="PF00483">
    <property type="entry name" value="NTP_transferase"/>
    <property type="match status" value="1"/>
</dbReference>
<protein>
    <submittedName>
        <fullName evidence="2">Glucose-1-phosphate cytidylyltransferase</fullName>
    </submittedName>
</protein>
<dbReference type="InterPro" id="IPR013446">
    <property type="entry name" value="G1P_cyt_trans-like"/>
</dbReference>
<dbReference type="Gene3D" id="3.90.550.10">
    <property type="entry name" value="Spore Coat Polysaccharide Biosynthesis Protein SpsA, Chain A"/>
    <property type="match status" value="1"/>
</dbReference>
<reference evidence="3" key="1">
    <citation type="submission" date="2017-09" db="EMBL/GenBank/DDBJ databases">
        <title>Depth-based differentiation of microbial function through sediment-hosted aquifers and enrichment of novel symbionts in the deep terrestrial subsurface.</title>
        <authorList>
            <person name="Probst A.J."/>
            <person name="Ladd B."/>
            <person name="Jarett J.K."/>
            <person name="Geller-Mcgrath D.E."/>
            <person name="Sieber C.M.K."/>
            <person name="Emerson J.B."/>
            <person name="Anantharaman K."/>
            <person name="Thomas B.C."/>
            <person name="Malmstrom R."/>
            <person name="Stieglmeier M."/>
            <person name="Klingl A."/>
            <person name="Woyke T."/>
            <person name="Ryan C.M."/>
            <person name="Banfield J.F."/>
        </authorList>
    </citation>
    <scope>NUCLEOTIDE SEQUENCE [LARGE SCALE GENOMIC DNA]</scope>
</reference>
<dbReference type="NCBIfam" id="TIGR02623">
    <property type="entry name" value="G1P_cyt_trans"/>
    <property type="match status" value="1"/>
</dbReference>
<accession>A0A2H0TCN1</accession>
<evidence type="ECO:0000313" key="2">
    <source>
        <dbReference type="EMBL" id="PIR69297.1"/>
    </source>
</evidence>
<dbReference type="EMBL" id="PFCO01000009">
    <property type="protein sequence ID" value="PIR69297.1"/>
    <property type="molecule type" value="Genomic_DNA"/>
</dbReference>
<comment type="caution">
    <text evidence="2">The sequence shown here is derived from an EMBL/GenBank/DDBJ whole genome shotgun (WGS) entry which is preliminary data.</text>
</comment>